<evidence type="ECO:0000256" key="1">
    <source>
        <dbReference type="SAM" id="Phobius"/>
    </source>
</evidence>
<dbReference type="EMBL" id="CP031742">
    <property type="protein sequence ID" value="AXQ56890.1"/>
    <property type="molecule type" value="Genomic_DNA"/>
</dbReference>
<reference evidence="2 3" key="1">
    <citation type="submission" date="2018-08" db="EMBL/GenBank/DDBJ databases">
        <authorList>
            <person name="Ferrada E.E."/>
            <person name="Latorre B.A."/>
        </authorList>
    </citation>
    <scope>NUCLEOTIDE SEQUENCE [LARGE SCALE GENOMIC DNA]</scope>
    <source>
        <strain evidence="2 3">VK-A60T</strain>
    </source>
</reference>
<sequence length="68" mass="7275">MAGIRQEVARSVVPLVALTVVTVLVTKAIGGWVATIGPTVIVLGAGMLWGNVVRARRQRDEEEGDVEY</sequence>
<accession>A0A385DG05</accession>
<feature type="transmembrane region" description="Helical" evidence="1">
    <location>
        <begin position="12"/>
        <end position="30"/>
    </location>
</feature>
<protein>
    <submittedName>
        <fullName evidence="2">Uncharacterized protein</fullName>
    </submittedName>
</protein>
<dbReference type="AlphaFoldDB" id="A0A385DG05"/>
<evidence type="ECO:0000313" key="2">
    <source>
        <dbReference type="EMBL" id="AXQ56890.1"/>
    </source>
</evidence>
<keyword evidence="1" id="KW-0812">Transmembrane</keyword>
<proteinExistence type="predicted"/>
<dbReference type="Proteomes" id="UP000259636">
    <property type="component" value="Chromosome"/>
</dbReference>
<dbReference type="KEGG" id="sky:D0C37_21315"/>
<name>A0A385DG05_9ACTN</name>
<gene>
    <name evidence="2" type="ORF">D0C37_21315</name>
</gene>
<feature type="transmembrane region" description="Helical" evidence="1">
    <location>
        <begin position="36"/>
        <end position="53"/>
    </location>
</feature>
<organism evidence="2 3">
    <name type="scientific">Streptomyces koyangensis</name>
    <dbReference type="NCBI Taxonomy" id="188770"/>
    <lineage>
        <taxon>Bacteria</taxon>
        <taxon>Bacillati</taxon>
        <taxon>Actinomycetota</taxon>
        <taxon>Actinomycetes</taxon>
        <taxon>Kitasatosporales</taxon>
        <taxon>Streptomycetaceae</taxon>
        <taxon>Streptomyces</taxon>
        <taxon>Streptomyces aurantiacus group</taxon>
    </lineage>
</organism>
<keyword evidence="1" id="KW-1133">Transmembrane helix</keyword>
<keyword evidence="1" id="KW-0472">Membrane</keyword>
<evidence type="ECO:0000313" key="3">
    <source>
        <dbReference type="Proteomes" id="UP000259636"/>
    </source>
</evidence>